<evidence type="ECO:0000313" key="7">
    <source>
        <dbReference type="EMBL" id="EAW14263.1"/>
    </source>
</evidence>
<keyword evidence="3 6" id="KW-0560">Oxidoreductase</keyword>
<dbReference type="PANTHER" id="PTHR46300:SF12">
    <property type="entry name" value="P450, PUTATIVE (EUROFUNG)-RELATED"/>
    <property type="match status" value="1"/>
</dbReference>
<gene>
    <name evidence="7" type="ORF">ACLA_072970</name>
</gene>
<dbReference type="GO" id="GO:0020037">
    <property type="term" value="F:heme binding"/>
    <property type="evidence" value="ECO:0007669"/>
    <property type="project" value="InterPro"/>
</dbReference>
<dbReference type="EMBL" id="DS027045">
    <property type="protein sequence ID" value="EAW14263.1"/>
    <property type="molecule type" value="Genomic_DNA"/>
</dbReference>
<dbReference type="GO" id="GO:0044283">
    <property type="term" value="P:small molecule biosynthetic process"/>
    <property type="evidence" value="ECO:0007669"/>
    <property type="project" value="UniProtKB-ARBA"/>
</dbReference>
<comment type="cofactor">
    <cofactor evidence="5">
        <name>heme</name>
        <dbReference type="ChEBI" id="CHEBI:30413"/>
    </cofactor>
</comment>
<keyword evidence="2 5" id="KW-0479">Metal-binding</keyword>
<dbReference type="InterPro" id="IPR001128">
    <property type="entry name" value="Cyt_P450"/>
</dbReference>
<protein>
    <submittedName>
        <fullName evidence="7">Cytochrome P450 oxidoreductase, putative</fullName>
    </submittedName>
</protein>
<dbReference type="RefSeq" id="XP_001275689.1">
    <property type="nucleotide sequence ID" value="XM_001275688.1"/>
</dbReference>
<proteinExistence type="inferred from homology"/>
<dbReference type="PRINTS" id="PR00463">
    <property type="entry name" value="EP450I"/>
</dbReference>
<dbReference type="PROSITE" id="PS00086">
    <property type="entry name" value="CYTOCHROME_P450"/>
    <property type="match status" value="1"/>
</dbReference>
<dbReference type="CDD" id="cd11065">
    <property type="entry name" value="CYP64-like"/>
    <property type="match status" value="1"/>
</dbReference>
<dbReference type="GO" id="GO:0016705">
    <property type="term" value="F:oxidoreductase activity, acting on paired donors, with incorporation or reduction of molecular oxygen"/>
    <property type="evidence" value="ECO:0007669"/>
    <property type="project" value="InterPro"/>
</dbReference>
<dbReference type="GeneID" id="4707958"/>
<keyword evidence="8" id="KW-1185">Reference proteome</keyword>
<dbReference type="GO" id="GO:0004497">
    <property type="term" value="F:monooxygenase activity"/>
    <property type="evidence" value="ECO:0007669"/>
    <property type="project" value="UniProtKB-KW"/>
</dbReference>
<evidence type="ECO:0000256" key="6">
    <source>
        <dbReference type="RuleBase" id="RU000461"/>
    </source>
</evidence>
<evidence type="ECO:0000256" key="2">
    <source>
        <dbReference type="ARBA" id="ARBA00022723"/>
    </source>
</evidence>
<dbReference type="SUPFAM" id="SSF48264">
    <property type="entry name" value="Cytochrome P450"/>
    <property type="match status" value="1"/>
</dbReference>
<keyword evidence="6" id="KW-0503">Monooxygenase</keyword>
<comment type="similarity">
    <text evidence="1 6">Belongs to the cytochrome P450 family.</text>
</comment>
<dbReference type="Pfam" id="PF00067">
    <property type="entry name" value="p450"/>
    <property type="match status" value="1"/>
</dbReference>
<dbReference type="PRINTS" id="PR00385">
    <property type="entry name" value="P450"/>
</dbReference>
<accession>A1C792</accession>
<sequence length="537" mass="60430">MESLAVHALLGLTVLYVVNRLFLTKRTPAPLPPGPSPKPIVGNLGDLPPSDAHHWEHWLKHKELYGPISSISVFGQRIVILNEAKVAFDLLEKRSVIHSSRPEQVFAGKMVGWENSLAVQTYSDRFKSYRKAMHRVMGSKSVVSEFDSLQDVEVRRFLLRVLRDPAGLVQHLRTEAGAIILKIAYGYTIDPHKPDILVDLADQALGEFSKAAAPGKWLVDLVPMLKHIPTWFPGAQFKRTAQEWKARVVATAEQPYAFVRQQMKLGSHKPSYVSSLLEARPLGSHSEEEEWVIKWSAMSLYTGGADTTVASLASFYLAMALYPDVQRKAQDELDRVVGCNKLPTFADREQLPYIDALVKEVLRWHTVGPMGLPHTSTQDDIYEGYFIPKGSMFLPNIWFVLFILTHDQSSDTGRAFTHDPNVYKDPMVFNPERFLGPTPEPDPHTIAFGFGRRICPGRILADRTVYLGIAKSLAVFNFGKSTEDQQPLFLPGVISHPAPYKLNITPRSPEHEELIRSVEIDHPWEESDAAALRNLEY</sequence>
<dbReference type="HOGENOM" id="CLU_001570_2_3_1"/>
<evidence type="ECO:0000313" key="8">
    <source>
        <dbReference type="Proteomes" id="UP000006701"/>
    </source>
</evidence>
<dbReference type="Proteomes" id="UP000006701">
    <property type="component" value="Unassembled WGS sequence"/>
</dbReference>
<dbReference type="GO" id="GO:0005506">
    <property type="term" value="F:iron ion binding"/>
    <property type="evidence" value="ECO:0007669"/>
    <property type="project" value="InterPro"/>
</dbReference>
<evidence type="ECO:0000256" key="1">
    <source>
        <dbReference type="ARBA" id="ARBA00010617"/>
    </source>
</evidence>
<reference evidence="7 8" key="1">
    <citation type="journal article" date="2008" name="PLoS Genet.">
        <title>Genomic islands in the pathogenic filamentous fungus Aspergillus fumigatus.</title>
        <authorList>
            <person name="Fedorova N.D."/>
            <person name="Khaldi N."/>
            <person name="Joardar V.S."/>
            <person name="Maiti R."/>
            <person name="Amedeo P."/>
            <person name="Anderson M.J."/>
            <person name="Crabtree J."/>
            <person name="Silva J.C."/>
            <person name="Badger J.H."/>
            <person name="Albarraq A."/>
            <person name="Angiuoli S."/>
            <person name="Bussey H."/>
            <person name="Bowyer P."/>
            <person name="Cotty P.J."/>
            <person name="Dyer P.S."/>
            <person name="Egan A."/>
            <person name="Galens K."/>
            <person name="Fraser-Liggett C.M."/>
            <person name="Haas B.J."/>
            <person name="Inman J.M."/>
            <person name="Kent R."/>
            <person name="Lemieux S."/>
            <person name="Malavazi I."/>
            <person name="Orvis J."/>
            <person name="Roemer T."/>
            <person name="Ronning C.M."/>
            <person name="Sundaram J.P."/>
            <person name="Sutton G."/>
            <person name="Turner G."/>
            <person name="Venter J.C."/>
            <person name="White O.R."/>
            <person name="Whitty B.R."/>
            <person name="Youngman P."/>
            <person name="Wolfe K.H."/>
            <person name="Goldman G.H."/>
            <person name="Wortman J.R."/>
            <person name="Jiang B."/>
            <person name="Denning D.W."/>
            <person name="Nierman W.C."/>
        </authorList>
    </citation>
    <scope>NUCLEOTIDE SEQUENCE [LARGE SCALE GENOMIC DNA]</scope>
    <source>
        <strain evidence="8">ATCC 1007 / CBS 513.65 / DSM 816 / NCTC 3887 / NRRL 1</strain>
    </source>
</reference>
<dbReference type="OrthoDB" id="2789670at2759"/>
<dbReference type="InterPro" id="IPR036396">
    <property type="entry name" value="Cyt_P450_sf"/>
</dbReference>
<feature type="binding site" description="axial binding residue" evidence="5">
    <location>
        <position position="455"/>
    </location>
    <ligand>
        <name>heme</name>
        <dbReference type="ChEBI" id="CHEBI:30413"/>
    </ligand>
    <ligandPart>
        <name>Fe</name>
        <dbReference type="ChEBI" id="CHEBI:18248"/>
    </ligandPart>
</feature>
<dbReference type="STRING" id="344612.A1C792"/>
<dbReference type="InterPro" id="IPR050364">
    <property type="entry name" value="Cytochrome_P450_fung"/>
</dbReference>
<dbReference type="InterPro" id="IPR002401">
    <property type="entry name" value="Cyt_P450_E_grp-I"/>
</dbReference>
<evidence type="ECO:0000256" key="4">
    <source>
        <dbReference type="ARBA" id="ARBA00023004"/>
    </source>
</evidence>
<dbReference type="AlphaFoldDB" id="A1C792"/>
<evidence type="ECO:0000256" key="5">
    <source>
        <dbReference type="PIRSR" id="PIRSR602401-1"/>
    </source>
</evidence>
<evidence type="ECO:0000256" key="3">
    <source>
        <dbReference type="ARBA" id="ARBA00023002"/>
    </source>
</evidence>
<dbReference type="eggNOG" id="KOG0156">
    <property type="taxonomic scope" value="Eukaryota"/>
</dbReference>
<dbReference type="InterPro" id="IPR017972">
    <property type="entry name" value="Cyt_P450_CS"/>
</dbReference>
<name>A1C792_ASPCL</name>
<organism evidence="7 8">
    <name type="scientific">Aspergillus clavatus (strain ATCC 1007 / CBS 513.65 / DSM 816 / NCTC 3887 / NRRL 1 / QM 1276 / 107)</name>
    <dbReference type="NCBI Taxonomy" id="344612"/>
    <lineage>
        <taxon>Eukaryota</taxon>
        <taxon>Fungi</taxon>
        <taxon>Dikarya</taxon>
        <taxon>Ascomycota</taxon>
        <taxon>Pezizomycotina</taxon>
        <taxon>Eurotiomycetes</taxon>
        <taxon>Eurotiomycetidae</taxon>
        <taxon>Eurotiales</taxon>
        <taxon>Aspergillaceae</taxon>
        <taxon>Aspergillus</taxon>
        <taxon>Aspergillus subgen. Fumigati</taxon>
    </lineage>
</organism>
<keyword evidence="4 5" id="KW-0408">Iron</keyword>
<dbReference type="VEuPathDB" id="FungiDB:ACLA_072970"/>
<dbReference type="PANTHER" id="PTHR46300">
    <property type="entry name" value="P450, PUTATIVE (EUROFUNG)-RELATED-RELATED"/>
    <property type="match status" value="1"/>
</dbReference>
<keyword evidence="5 6" id="KW-0349">Heme</keyword>
<dbReference type="KEGG" id="act:ACLA_072970"/>
<dbReference type="Gene3D" id="1.10.630.10">
    <property type="entry name" value="Cytochrome P450"/>
    <property type="match status" value="1"/>
</dbReference>
<dbReference type="OMA" id="RICVHEM"/>